<proteinExistence type="predicted"/>
<evidence type="ECO:0000313" key="2">
    <source>
        <dbReference type="Proteomes" id="UP000049495"/>
    </source>
</evidence>
<gene>
    <name evidence="1" type="ORF">VCR5J5_1390009</name>
</gene>
<name>A0A4R2GDY7_9VIBR</name>
<dbReference type="Proteomes" id="UP000049495">
    <property type="component" value="Unassembled WGS sequence"/>
</dbReference>
<accession>A0A4R2GDY7</accession>
<sequence>MKKMQFVTFPLLLIAPFVIAEESVQDMSDPLAIYTQAGVGFTNHGINLKVGATYNTGVSTEVGMNIFEVKGFAGDSAGWSSSRERNNSIDSIRYRNFEVDLTNGRGSQVDINYATATNLGAQEIGTMSYSMIQALPSFGPITLFPLAGAGFAFGNNLDKAGLTSSNGYTVPGTLAVVGTYSKITLTDKIWLNYNPMYMMTLSGTDTFKDYFFENSDSVLVHEFTASYQFNPRFNVRYFANWSENVDISDGAHRVEFNYQF</sequence>
<evidence type="ECO:0000313" key="1">
    <source>
        <dbReference type="EMBL" id="CDT05471.1"/>
    </source>
</evidence>
<comment type="caution">
    <text evidence="1">The sequence shown here is derived from an EMBL/GenBank/DDBJ whole genome shotgun (WGS) entry which is preliminary data.</text>
</comment>
<organism evidence="1 2">
    <name type="scientific">Vibrio crassostreae</name>
    <dbReference type="NCBI Taxonomy" id="246167"/>
    <lineage>
        <taxon>Bacteria</taxon>
        <taxon>Pseudomonadati</taxon>
        <taxon>Pseudomonadota</taxon>
        <taxon>Gammaproteobacteria</taxon>
        <taxon>Vibrionales</taxon>
        <taxon>Vibrionaceae</taxon>
        <taxon>Vibrio</taxon>
    </lineage>
</organism>
<dbReference type="EMBL" id="CCJV01000045">
    <property type="protein sequence ID" value="CDT05471.1"/>
    <property type="molecule type" value="Genomic_DNA"/>
</dbReference>
<dbReference type="AlphaFoldDB" id="A0A4R2GDY7"/>
<dbReference type="GeneID" id="93902344"/>
<protein>
    <submittedName>
        <fullName evidence="1">Uncharacterized protein</fullName>
    </submittedName>
</protein>
<reference evidence="2" key="1">
    <citation type="submission" date="2014-06" db="EMBL/GenBank/DDBJ databases">
        <authorList>
            <person name="Le Roux Frederique"/>
        </authorList>
    </citation>
    <scope>NUCLEOTIDE SEQUENCE [LARGE SCALE GENOMIC DNA]</scope>
    <source>
        <strain evidence="2">J5-5</strain>
    </source>
</reference>
<dbReference type="RefSeq" id="WP_048662634.1">
    <property type="nucleotide sequence ID" value="NZ_AP025477.1"/>
</dbReference>